<dbReference type="SUPFAM" id="SSF51971">
    <property type="entry name" value="Nucleotide-binding domain"/>
    <property type="match status" value="1"/>
</dbReference>
<dbReference type="AlphaFoldDB" id="A0A0D6Q9S5"/>
<dbReference type="InterPro" id="IPR029043">
    <property type="entry name" value="GcvT/YgfZ_C"/>
</dbReference>
<evidence type="ECO:0000313" key="7">
    <source>
        <dbReference type="EMBL" id="GAN99700.1"/>
    </source>
</evidence>
<dbReference type="InterPro" id="IPR041117">
    <property type="entry name" value="SoxA_A3"/>
</dbReference>
<evidence type="ECO:0000259" key="6">
    <source>
        <dbReference type="Pfam" id="PF17806"/>
    </source>
</evidence>
<dbReference type="RefSeq" id="WP_052953078.1">
    <property type="nucleotide sequence ID" value="NZ_BANJ01000031.1"/>
</dbReference>
<dbReference type="GO" id="GO:0008115">
    <property type="term" value="F:sarcosine oxidase activity"/>
    <property type="evidence" value="ECO:0007669"/>
    <property type="project" value="InterPro"/>
</dbReference>
<dbReference type="Gene3D" id="3.10.20.440">
    <property type="entry name" value="2Fe-2S iron-sulphur cluster binding domain, sarcosine oxidase, alpha subunit, N-terminal domain"/>
    <property type="match status" value="1"/>
</dbReference>
<proteinExistence type="inferred from homology"/>
<dbReference type="Pfam" id="PF12831">
    <property type="entry name" value="FAD_oxidored"/>
    <property type="match status" value="1"/>
</dbReference>
<dbReference type="PANTHER" id="PTHR43757">
    <property type="entry name" value="AMINOMETHYLTRANSFERASE"/>
    <property type="match status" value="1"/>
</dbReference>
<evidence type="ECO:0000256" key="1">
    <source>
        <dbReference type="ARBA" id="ARBA00008609"/>
    </source>
</evidence>
<dbReference type="SUPFAM" id="SSF101790">
    <property type="entry name" value="Aminomethyltransferase beta-barrel domain"/>
    <property type="match status" value="1"/>
</dbReference>
<sequence>MKLPWKKDACSHRPSGQAGRRIPANGIDPDTIIRFTFDGISYDAHPGDTLASALLANGQHLVGRSFKYHRPRGILTAGPEEPNALMELRTGAWREPNSRATVTEVFDGLDACSQNRWPSLRMDALGVNGLFSPLFTAGFYYKTFMWPAAFWEKVYEPLIRRAAGLGRAADQADPDLYEKTTTFCDVLVVGSGPAGLAAALVAGRSGARVILCEQDSVTGGRLRAERTDIDGVPGWQWADRTVAALRQMPEVRIMTRTCVFGTYDGGTYGALERVADHVSCPASGQPRQRLWRIVARRCIVAGGGIERPLVFPNNDRPGIMLAGAVRTYINRFGVVVGQRAIVFTNNDDGLRTAVDLKHAGATVTAIVDTRTQASDMAQQVAHDTGARLFTGGAISNTYGRLGVHTAAIRDRSGRVRHVACDLIAMSGGWNPELSLTTHLGAKPVYDPEPCAFTAGSFPPGMLAAGVANGTFMTADCLHEGAARGQEAAAACGFDTELPPLPAAPRESYGIQAIQPAPQDQAGRDGKAFIDFQNDVTAKDVRLAAMEGFRCVEHVKRYTTLGMATDQGKTSNINGLAALAQQTGQDIARTGTTMFRPPVQPVAIGALAGAHRGRYFKPDRLTPTHEWARQQGAVFTANGIWHRAQWFPQDGETHWRDTVNREVRTVRTAVGFCDVTTLGKIDIQGPDAATFLDRLYVNGWQKLPVGRVRYGLMLREDGFAFDDGTTARLGERHYVMTTTTAHAGAVMQHMELCHQWLWPELDVHFISVTDEWAQMAIAGPRSRDVLRHVVDPDTDLSNDAFGYMHAAEITICGGQAARLFRLSFSGELAYELAVPARYGDALARLLMKVGAPYGIAPYGTEALGVMRIEKGHPAGPELNGQTTAHDLNMGRMLSTRKDFIGRAMAARPALTAPVRPTLVGLRPVHAHDELVAGSHLLPHGAEATGAHDQGWISSAAWSPTLDGWIALGFLSGGPARHGEMVMVHNPLADSQVAAVVCPPTFFDPAGDRLHA</sequence>
<protein>
    <submittedName>
        <fullName evidence="7">Sarcosine oxidase alpha subunit</fullName>
    </submittedName>
</protein>
<dbReference type="PANTHER" id="PTHR43757:SF2">
    <property type="entry name" value="AMINOMETHYLTRANSFERASE, MITOCHONDRIAL"/>
    <property type="match status" value="1"/>
</dbReference>
<dbReference type="InterPro" id="IPR041854">
    <property type="entry name" value="BFD-like_2Fe2S-bd_dom_sf"/>
</dbReference>
<feature type="compositionally biased region" description="Basic and acidic residues" evidence="3">
    <location>
        <begin position="1"/>
        <end position="11"/>
    </location>
</feature>
<dbReference type="PRINTS" id="PR00368">
    <property type="entry name" value="FADPNR"/>
</dbReference>
<dbReference type="InterPro" id="IPR013977">
    <property type="entry name" value="GcvT_C"/>
</dbReference>
<dbReference type="Gene3D" id="3.50.50.60">
    <property type="entry name" value="FAD/NAD(P)-binding domain"/>
    <property type="match status" value="2"/>
</dbReference>
<evidence type="ECO:0000256" key="2">
    <source>
        <dbReference type="ARBA" id="ARBA00023002"/>
    </source>
</evidence>
<evidence type="ECO:0000313" key="8">
    <source>
        <dbReference type="Proteomes" id="UP000032683"/>
    </source>
</evidence>
<dbReference type="Pfam" id="PF17806">
    <property type="entry name" value="SO_alpha_A3"/>
    <property type="match status" value="1"/>
</dbReference>
<dbReference type="EMBL" id="BANJ01000031">
    <property type="protein sequence ID" value="GAN99700.1"/>
    <property type="molecule type" value="Genomic_DNA"/>
</dbReference>
<dbReference type="GO" id="GO:0046653">
    <property type="term" value="P:tetrahydrofolate metabolic process"/>
    <property type="evidence" value="ECO:0007669"/>
    <property type="project" value="InterPro"/>
</dbReference>
<comment type="caution">
    <text evidence="7">The sequence shown here is derived from an EMBL/GenBank/DDBJ whole genome shotgun (WGS) entry which is preliminary data.</text>
</comment>
<dbReference type="InterPro" id="IPR028896">
    <property type="entry name" value="GcvT/YgfZ/DmdA"/>
</dbReference>
<dbReference type="Gene3D" id="3.30.1360.120">
    <property type="entry name" value="Probable tRNA modification gtpase trme, domain 1"/>
    <property type="match status" value="1"/>
</dbReference>
<dbReference type="InterPro" id="IPR006277">
    <property type="entry name" value="Sarcosine_oxidase_asu"/>
</dbReference>
<dbReference type="InterPro" id="IPR042204">
    <property type="entry name" value="2Fe-2S-bd_N"/>
</dbReference>
<comment type="similarity">
    <text evidence="1">Belongs to the GcvT family.</text>
</comment>
<dbReference type="Pfam" id="PF13510">
    <property type="entry name" value="Fer2_4"/>
    <property type="match status" value="1"/>
</dbReference>
<feature type="domain" description="GCVT N-terminal" evidence="4">
    <location>
        <begin position="624"/>
        <end position="896"/>
    </location>
</feature>
<feature type="domain" description="SoxA A3" evidence="6">
    <location>
        <begin position="525"/>
        <end position="608"/>
    </location>
</feature>
<dbReference type="PIRSF" id="PIRSF037980">
    <property type="entry name" value="SoxA"/>
    <property type="match status" value="1"/>
</dbReference>
<dbReference type="Pfam" id="PF08669">
    <property type="entry name" value="GCV_T_C"/>
    <property type="match status" value="1"/>
</dbReference>
<dbReference type="SUPFAM" id="SSF103025">
    <property type="entry name" value="Folate-binding domain"/>
    <property type="match status" value="1"/>
</dbReference>
<feature type="region of interest" description="Disordered" evidence="3">
    <location>
        <begin position="1"/>
        <end position="25"/>
    </location>
</feature>
<evidence type="ECO:0000256" key="3">
    <source>
        <dbReference type="SAM" id="MobiDB-lite"/>
    </source>
</evidence>
<dbReference type="Proteomes" id="UP000032683">
    <property type="component" value="Unassembled WGS sequence"/>
</dbReference>
<dbReference type="InterPro" id="IPR006222">
    <property type="entry name" value="GCVT_N"/>
</dbReference>
<keyword evidence="2" id="KW-0560">Oxidoreductase</keyword>
<evidence type="ECO:0000259" key="4">
    <source>
        <dbReference type="Pfam" id="PF01571"/>
    </source>
</evidence>
<organism evidence="7 8">
    <name type="scientific">Komagataeibacter xylinus NBRC 13693</name>
    <dbReference type="NCBI Taxonomy" id="1234668"/>
    <lineage>
        <taxon>Bacteria</taxon>
        <taxon>Pseudomonadati</taxon>
        <taxon>Pseudomonadota</taxon>
        <taxon>Alphaproteobacteria</taxon>
        <taxon>Acetobacterales</taxon>
        <taxon>Acetobacteraceae</taxon>
        <taxon>Komagataeibacter</taxon>
    </lineage>
</organism>
<dbReference type="InterPro" id="IPR036188">
    <property type="entry name" value="FAD/NAD-bd_sf"/>
</dbReference>
<dbReference type="PRINTS" id="PR00469">
    <property type="entry name" value="PNDRDTASEII"/>
</dbReference>
<dbReference type="InterPro" id="IPR027266">
    <property type="entry name" value="TrmE/GcvT-like"/>
</dbReference>
<reference evidence="7 8" key="1">
    <citation type="submission" date="2012-11" db="EMBL/GenBank/DDBJ databases">
        <title>Whole genome sequence of Gluconacetobacter xylinus NBRC 13693.</title>
        <authorList>
            <person name="Azuma Y."/>
            <person name="Higashiura N."/>
            <person name="Hirakawa H."/>
            <person name="Matsushita K."/>
        </authorList>
    </citation>
    <scope>NUCLEOTIDE SEQUENCE [LARGE SCALE GENOMIC DNA]</scope>
    <source>
        <strain evidence="7 8">NBRC 13693</strain>
    </source>
</reference>
<accession>A0A0D6Q9S5</accession>
<dbReference type="Pfam" id="PF01571">
    <property type="entry name" value="GCV_T"/>
    <property type="match status" value="1"/>
</dbReference>
<dbReference type="NCBIfam" id="TIGR01372">
    <property type="entry name" value="soxA"/>
    <property type="match status" value="1"/>
</dbReference>
<evidence type="ECO:0000259" key="5">
    <source>
        <dbReference type="Pfam" id="PF08669"/>
    </source>
</evidence>
<gene>
    <name evidence="7" type="ORF">Gxy13693_031_019</name>
</gene>
<feature type="domain" description="Aminomethyltransferase C-terminal" evidence="5">
    <location>
        <begin position="917"/>
        <end position="1002"/>
    </location>
</feature>
<dbReference type="Gene3D" id="1.10.10.1100">
    <property type="entry name" value="BFD-like [2Fe-2S]-binding domain"/>
    <property type="match status" value="1"/>
</dbReference>
<name>A0A0D6Q9S5_KOMXY</name>